<reference evidence="2 3" key="1">
    <citation type="journal article" date="2024" name="Front. Microbiol.">
        <title>Novel thermophilic genera Geochorda gen. nov. and Carboxydochorda gen. nov. from the deep terrestrial subsurface reveal the ecophysiological diversity in the class Limnochordia.</title>
        <authorList>
            <person name="Karnachuk O.V."/>
            <person name="Lukina A.P."/>
            <person name="Avakyan M.R."/>
            <person name="Kadnikov V.V."/>
            <person name="Begmatov S."/>
            <person name="Beletsky A.V."/>
            <person name="Vlasova K.G."/>
            <person name="Novikov A.A."/>
            <person name="Shcherbakova V.A."/>
            <person name="Mardanov A.V."/>
            <person name="Ravin N.V."/>
        </authorList>
    </citation>
    <scope>NUCLEOTIDE SEQUENCE [LARGE SCALE GENOMIC DNA]</scope>
    <source>
        <strain evidence="2 3">L945</strain>
    </source>
</reference>
<proteinExistence type="predicted"/>
<feature type="compositionally biased region" description="Basic and acidic residues" evidence="1">
    <location>
        <begin position="1"/>
        <end position="10"/>
    </location>
</feature>
<dbReference type="InterPro" id="IPR007511">
    <property type="entry name" value="DUF501"/>
</dbReference>
<evidence type="ECO:0000313" key="3">
    <source>
        <dbReference type="Proteomes" id="UP001332192"/>
    </source>
</evidence>
<dbReference type="RefSeq" id="WP_324716277.1">
    <property type="nucleotide sequence ID" value="NZ_CP141615.1"/>
</dbReference>
<dbReference type="Pfam" id="PF04417">
    <property type="entry name" value="DUF501"/>
    <property type="match status" value="1"/>
</dbReference>
<name>A0ABZ1BW31_9FIRM</name>
<organism evidence="2 3">
    <name type="scientific">Carboxydichorda subterranea</name>
    <dbReference type="NCBI Taxonomy" id="3109565"/>
    <lineage>
        <taxon>Bacteria</taxon>
        <taxon>Bacillati</taxon>
        <taxon>Bacillota</taxon>
        <taxon>Limnochordia</taxon>
        <taxon>Limnochordales</taxon>
        <taxon>Geochordaceae</taxon>
        <taxon>Carboxydichorda</taxon>
    </lineage>
</organism>
<keyword evidence="3" id="KW-1185">Reference proteome</keyword>
<feature type="region of interest" description="Disordered" evidence="1">
    <location>
        <begin position="1"/>
        <end position="22"/>
    </location>
</feature>
<sequence>MIRDDGDDRGAAGVTGRSFVGGARPGELPGWWDPVGPGDEAIAGEQLGRPARGIVAVGARCRFGKPLVTVTAPLVPDRHGRLRPFPTTLWLTCPYLVEAVSRIESQGSIHRLATEVRRDQALAARLEAAHRGAARLRRLLMGTTGAPGAGGPAPSVRGLPPHALERLATSGVAGIREPAGIKCLHAHLADYLGRGDNPIGEWVTRQLAATGVDVSGSAGCRCERAGCGGEGKAPTLPQQAHARRMRTEC</sequence>
<gene>
    <name evidence="2" type="ORF">U7230_13090</name>
</gene>
<evidence type="ECO:0000256" key="1">
    <source>
        <dbReference type="SAM" id="MobiDB-lite"/>
    </source>
</evidence>
<evidence type="ECO:0000313" key="2">
    <source>
        <dbReference type="EMBL" id="WRP17005.1"/>
    </source>
</evidence>
<dbReference type="Proteomes" id="UP001332192">
    <property type="component" value="Chromosome"/>
</dbReference>
<accession>A0ABZ1BW31</accession>
<dbReference type="PANTHER" id="PTHR37163">
    <property type="entry name" value="CONSERVED PROTEIN"/>
    <property type="match status" value="1"/>
</dbReference>
<protein>
    <submittedName>
        <fullName evidence="2">DUF501 domain-containing protein</fullName>
    </submittedName>
</protein>
<dbReference type="EMBL" id="CP141615">
    <property type="protein sequence ID" value="WRP17005.1"/>
    <property type="molecule type" value="Genomic_DNA"/>
</dbReference>
<dbReference type="PANTHER" id="PTHR37163:SF1">
    <property type="entry name" value="DUF501 DOMAIN-CONTAINING PROTEIN"/>
    <property type="match status" value="1"/>
</dbReference>